<dbReference type="InterPro" id="IPR043502">
    <property type="entry name" value="DNA/RNA_pol_sf"/>
</dbReference>
<dbReference type="SUPFAM" id="SSF56672">
    <property type="entry name" value="DNA/RNA polymerases"/>
    <property type="match status" value="1"/>
</dbReference>
<name>A0AAV9ENP0_ACOCL</name>
<keyword evidence="3" id="KW-1185">Reference proteome</keyword>
<protein>
    <recommendedName>
        <fullName evidence="1">Reverse transcriptase domain-containing protein</fullName>
    </recommendedName>
</protein>
<dbReference type="AlphaFoldDB" id="A0AAV9ENP0"/>
<evidence type="ECO:0000313" key="3">
    <source>
        <dbReference type="Proteomes" id="UP001180020"/>
    </source>
</evidence>
<sequence>MAKRLREVYSVIIEEEQSAFLPGRTLQEGFVVTQELVAAIHNEKQCEVALKPDFAKAYDSVNWEIIKEALVFHVFSSRWIAMICHCITMASASVIVNGGTYGHFHINGGPRQGDPISPILFTIVANILGRMMRVAVEDGWIKGLGGWGLEDPISHAQFAILQGGRGVDSRMPIHDEVL</sequence>
<organism evidence="2 3">
    <name type="scientific">Acorus calamus</name>
    <name type="common">Sweet flag</name>
    <dbReference type="NCBI Taxonomy" id="4465"/>
    <lineage>
        <taxon>Eukaryota</taxon>
        <taxon>Viridiplantae</taxon>
        <taxon>Streptophyta</taxon>
        <taxon>Embryophyta</taxon>
        <taxon>Tracheophyta</taxon>
        <taxon>Spermatophyta</taxon>
        <taxon>Magnoliopsida</taxon>
        <taxon>Liliopsida</taxon>
        <taxon>Acoraceae</taxon>
        <taxon>Acorus</taxon>
    </lineage>
</organism>
<feature type="domain" description="Reverse transcriptase" evidence="1">
    <location>
        <begin position="1"/>
        <end position="135"/>
    </location>
</feature>
<accession>A0AAV9ENP0</accession>
<dbReference type="InterPro" id="IPR052343">
    <property type="entry name" value="Retrotransposon-Effector_Assoc"/>
</dbReference>
<dbReference type="PANTHER" id="PTHR46890:SF1">
    <property type="entry name" value="REVERSE TRANSCRIPTASE DOMAIN-CONTAINING PROTEIN"/>
    <property type="match status" value="1"/>
</dbReference>
<proteinExistence type="predicted"/>
<comment type="caution">
    <text evidence="2">The sequence shown here is derived from an EMBL/GenBank/DDBJ whole genome shotgun (WGS) entry which is preliminary data.</text>
</comment>
<dbReference type="Pfam" id="PF00078">
    <property type="entry name" value="RVT_1"/>
    <property type="match status" value="1"/>
</dbReference>
<reference evidence="2" key="1">
    <citation type="journal article" date="2023" name="Nat. Commun.">
        <title>Diploid and tetraploid genomes of Acorus and the evolution of monocots.</title>
        <authorList>
            <person name="Ma L."/>
            <person name="Liu K.W."/>
            <person name="Li Z."/>
            <person name="Hsiao Y.Y."/>
            <person name="Qi Y."/>
            <person name="Fu T."/>
            <person name="Tang G.D."/>
            <person name="Zhang D."/>
            <person name="Sun W.H."/>
            <person name="Liu D.K."/>
            <person name="Li Y."/>
            <person name="Chen G.Z."/>
            <person name="Liu X.D."/>
            <person name="Liao X.Y."/>
            <person name="Jiang Y.T."/>
            <person name="Yu X."/>
            <person name="Hao Y."/>
            <person name="Huang J."/>
            <person name="Zhao X.W."/>
            <person name="Ke S."/>
            <person name="Chen Y.Y."/>
            <person name="Wu W.L."/>
            <person name="Hsu J.L."/>
            <person name="Lin Y.F."/>
            <person name="Huang M.D."/>
            <person name="Li C.Y."/>
            <person name="Huang L."/>
            <person name="Wang Z.W."/>
            <person name="Zhao X."/>
            <person name="Zhong W.Y."/>
            <person name="Peng D.H."/>
            <person name="Ahmad S."/>
            <person name="Lan S."/>
            <person name="Zhang J.S."/>
            <person name="Tsai W.C."/>
            <person name="Van de Peer Y."/>
            <person name="Liu Z.J."/>
        </authorList>
    </citation>
    <scope>NUCLEOTIDE SEQUENCE</scope>
    <source>
        <strain evidence="2">CP</strain>
    </source>
</reference>
<dbReference type="InterPro" id="IPR000477">
    <property type="entry name" value="RT_dom"/>
</dbReference>
<dbReference type="Proteomes" id="UP001180020">
    <property type="component" value="Unassembled WGS sequence"/>
</dbReference>
<dbReference type="PANTHER" id="PTHR46890">
    <property type="entry name" value="NON-LTR RETROLELEMENT REVERSE TRANSCRIPTASE-LIKE PROTEIN-RELATED"/>
    <property type="match status" value="1"/>
</dbReference>
<dbReference type="EMBL" id="JAUJYO010000006">
    <property type="protein sequence ID" value="KAK1314589.1"/>
    <property type="molecule type" value="Genomic_DNA"/>
</dbReference>
<evidence type="ECO:0000259" key="1">
    <source>
        <dbReference type="Pfam" id="PF00078"/>
    </source>
</evidence>
<evidence type="ECO:0000313" key="2">
    <source>
        <dbReference type="EMBL" id="KAK1314589.1"/>
    </source>
</evidence>
<reference evidence="2" key="2">
    <citation type="submission" date="2023-06" db="EMBL/GenBank/DDBJ databases">
        <authorList>
            <person name="Ma L."/>
            <person name="Liu K.-W."/>
            <person name="Li Z."/>
            <person name="Hsiao Y.-Y."/>
            <person name="Qi Y."/>
            <person name="Fu T."/>
            <person name="Tang G."/>
            <person name="Zhang D."/>
            <person name="Sun W.-H."/>
            <person name="Liu D.-K."/>
            <person name="Li Y."/>
            <person name="Chen G.-Z."/>
            <person name="Liu X.-D."/>
            <person name="Liao X.-Y."/>
            <person name="Jiang Y.-T."/>
            <person name="Yu X."/>
            <person name="Hao Y."/>
            <person name="Huang J."/>
            <person name="Zhao X.-W."/>
            <person name="Ke S."/>
            <person name="Chen Y.-Y."/>
            <person name="Wu W.-L."/>
            <person name="Hsu J.-L."/>
            <person name="Lin Y.-F."/>
            <person name="Huang M.-D."/>
            <person name="Li C.-Y."/>
            <person name="Huang L."/>
            <person name="Wang Z.-W."/>
            <person name="Zhao X."/>
            <person name="Zhong W.-Y."/>
            <person name="Peng D.-H."/>
            <person name="Ahmad S."/>
            <person name="Lan S."/>
            <person name="Zhang J.-S."/>
            <person name="Tsai W.-C."/>
            <person name="Van De Peer Y."/>
            <person name="Liu Z.-J."/>
        </authorList>
    </citation>
    <scope>NUCLEOTIDE SEQUENCE</scope>
    <source>
        <strain evidence="2">CP</strain>
        <tissue evidence="2">Leaves</tissue>
    </source>
</reference>
<gene>
    <name evidence="2" type="ORF">QJS10_CPA06g01068</name>
</gene>